<dbReference type="InterPro" id="IPR013525">
    <property type="entry name" value="ABC2_TM"/>
</dbReference>
<dbReference type="PANTHER" id="PTHR43027:SF2">
    <property type="entry name" value="TRANSPORT PERMEASE PROTEIN"/>
    <property type="match status" value="1"/>
</dbReference>
<evidence type="ECO:0000256" key="2">
    <source>
        <dbReference type="ARBA" id="ARBA00022692"/>
    </source>
</evidence>
<evidence type="ECO:0000313" key="7">
    <source>
        <dbReference type="EMBL" id="OWK34435.1"/>
    </source>
</evidence>
<comment type="subcellular location">
    <subcellularLocation>
        <location evidence="5">Cell membrane</location>
        <topology evidence="5">Multi-pass membrane protein</topology>
    </subcellularLocation>
    <subcellularLocation>
        <location evidence="1">Membrane</location>
        <topology evidence="1">Multi-pass membrane protein</topology>
    </subcellularLocation>
</comment>
<keyword evidence="5" id="KW-1003">Cell membrane</keyword>
<feature type="domain" description="ABC transmembrane type-2" evidence="6">
    <location>
        <begin position="119"/>
        <end position="349"/>
    </location>
</feature>
<reference evidence="8" key="1">
    <citation type="submission" date="2017-06" db="EMBL/GenBank/DDBJ databases">
        <title>Genome analysis of Fimbriiglobus ruber SP5, the first member of the order Planctomycetales with confirmed chitinolytic capability.</title>
        <authorList>
            <person name="Ravin N.V."/>
            <person name="Rakitin A.L."/>
            <person name="Ivanova A.A."/>
            <person name="Beletsky A.V."/>
            <person name="Kulichevskaya I.S."/>
            <person name="Mardanov A.V."/>
            <person name="Dedysh S.N."/>
        </authorList>
    </citation>
    <scope>NUCLEOTIDE SEQUENCE [LARGE SCALE GENOMIC DNA]</scope>
    <source>
        <strain evidence="8">SP5</strain>
    </source>
</reference>
<dbReference type="InterPro" id="IPR047817">
    <property type="entry name" value="ABC2_TM_bact-type"/>
</dbReference>
<proteinExistence type="inferred from homology"/>
<protein>
    <recommendedName>
        <fullName evidence="5">Transport permease protein</fullName>
    </recommendedName>
</protein>
<keyword evidence="2 5" id="KW-0812">Transmembrane</keyword>
<comment type="similarity">
    <text evidence="5">Belongs to the ABC-2 integral membrane protein family.</text>
</comment>
<feature type="transmembrane region" description="Helical" evidence="5">
    <location>
        <begin position="157"/>
        <end position="180"/>
    </location>
</feature>
<dbReference type="OrthoDB" id="9788252at2"/>
<organism evidence="7 8">
    <name type="scientific">Fimbriiglobus ruber</name>
    <dbReference type="NCBI Taxonomy" id="1908690"/>
    <lineage>
        <taxon>Bacteria</taxon>
        <taxon>Pseudomonadati</taxon>
        <taxon>Planctomycetota</taxon>
        <taxon>Planctomycetia</taxon>
        <taxon>Gemmatales</taxon>
        <taxon>Gemmataceae</taxon>
        <taxon>Fimbriiglobus</taxon>
    </lineage>
</organism>
<dbReference type="GO" id="GO:0140359">
    <property type="term" value="F:ABC-type transporter activity"/>
    <property type="evidence" value="ECO:0007669"/>
    <property type="project" value="InterPro"/>
</dbReference>
<accession>A0A225DDF5</accession>
<dbReference type="RefSeq" id="WP_088260723.1">
    <property type="nucleotide sequence ID" value="NZ_NIDE01000020.1"/>
</dbReference>
<evidence type="ECO:0000256" key="1">
    <source>
        <dbReference type="ARBA" id="ARBA00004141"/>
    </source>
</evidence>
<dbReference type="InterPro" id="IPR052902">
    <property type="entry name" value="ABC-2_transporter"/>
</dbReference>
<comment type="caution">
    <text evidence="7">The sequence shown here is derived from an EMBL/GenBank/DDBJ whole genome shotgun (WGS) entry which is preliminary data.</text>
</comment>
<evidence type="ECO:0000313" key="8">
    <source>
        <dbReference type="Proteomes" id="UP000214646"/>
    </source>
</evidence>
<feature type="transmembrane region" description="Helical" evidence="5">
    <location>
        <begin position="21"/>
        <end position="41"/>
    </location>
</feature>
<evidence type="ECO:0000256" key="5">
    <source>
        <dbReference type="RuleBase" id="RU361157"/>
    </source>
</evidence>
<evidence type="ECO:0000256" key="4">
    <source>
        <dbReference type="ARBA" id="ARBA00023136"/>
    </source>
</evidence>
<dbReference type="Pfam" id="PF01061">
    <property type="entry name" value="ABC2_membrane"/>
    <property type="match status" value="1"/>
</dbReference>
<keyword evidence="5" id="KW-0813">Transport</keyword>
<dbReference type="GO" id="GO:0005886">
    <property type="term" value="C:plasma membrane"/>
    <property type="evidence" value="ECO:0007669"/>
    <property type="project" value="UniProtKB-SubCell"/>
</dbReference>
<feature type="transmembrane region" description="Helical" evidence="5">
    <location>
        <begin position="201"/>
        <end position="225"/>
    </location>
</feature>
<evidence type="ECO:0000256" key="3">
    <source>
        <dbReference type="ARBA" id="ARBA00022989"/>
    </source>
</evidence>
<sequence length="349" mass="37640">MNAALRQLILTRFREFFRRPGAVFWVYGFPLMLAAILGFAFQNRPVERIPVDVSIEGAGGEAAATAIKAKLERDSRVAVTTGTDRECRDRLRSAKTGLVVVPAAGPGHYEYVLDPNRPESVLARAAADSALVRADAPGLATPTEVAFDEPGGRYIDFLIPGLVGANLMGGGLWGVGFVVVDMRVRKLLKRFLATPMRQRDFLFALMLSRAVFTLIEVAILLLFGWLAFGVGVRGNPLTLAVLVVLGAGCFGGIGLLVACRVETIESVSGLMNAVMLPMYLLGGVFFSANQFPAEIQPFIRVLPLTALLDGMRAVMNEGAGWAAAARPALVLTAWGVASFAIALRFFRWR</sequence>
<gene>
    <name evidence="7" type="ORF">FRUB_10406</name>
</gene>
<feature type="transmembrane region" description="Helical" evidence="5">
    <location>
        <begin position="324"/>
        <end position="346"/>
    </location>
</feature>
<name>A0A225DDF5_9BACT</name>
<dbReference type="AlphaFoldDB" id="A0A225DDF5"/>
<keyword evidence="3 5" id="KW-1133">Transmembrane helix</keyword>
<dbReference type="PANTHER" id="PTHR43027">
    <property type="entry name" value="DOXORUBICIN RESISTANCE ABC TRANSPORTER PERMEASE PROTEIN DRRC-RELATED"/>
    <property type="match status" value="1"/>
</dbReference>
<evidence type="ECO:0000259" key="6">
    <source>
        <dbReference type="PROSITE" id="PS51012"/>
    </source>
</evidence>
<dbReference type="PROSITE" id="PS51012">
    <property type="entry name" value="ABC_TM2"/>
    <property type="match status" value="1"/>
</dbReference>
<feature type="transmembrane region" description="Helical" evidence="5">
    <location>
        <begin position="237"/>
        <end position="258"/>
    </location>
</feature>
<keyword evidence="4 5" id="KW-0472">Membrane</keyword>
<dbReference type="EMBL" id="NIDE01000020">
    <property type="protein sequence ID" value="OWK34435.1"/>
    <property type="molecule type" value="Genomic_DNA"/>
</dbReference>
<keyword evidence="8" id="KW-1185">Reference proteome</keyword>
<dbReference type="Proteomes" id="UP000214646">
    <property type="component" value="Unassembled WGS sequence"/>
</dbReference>
<feature type="transmembrane region" description="Helical" evidence="5">
    <location>
        <begin position="270"/>
        <end position="288"/>
    </location>
</feature>